<proteinExistence type="predicted"/>
<feature type="region of interest" description="Disordered" evidence="1">
    <location>
        <begin position="52"/>
        <end position="85"/>
    </location>
</feature>
<evidence type="ECO:0000256" key="1">
    <source>
        <dbReference type="SAM" id="MobiDB-lite"/>
    </source>
</evidence>
<comment type="caution">
    <text evidence="2">The sequence shown here is derived from an EMBL/GenBank/DDBJ whole genome shotgun (WGS) entry which is preliminary data.</text>
</comment>
<dbReference type="AlphaFoldDB" id="A0AA88MK47"/>
<organism evidence="2 3">
    <name type="scientific">Channa striata</name>
    <name type="common">Snakehead murrel</name>
    <name type="synonym">Ophicephalus striatus</name>
    <dbReference type="NCBI Taxonomy" id="64152"/>
    <lineage>
        <taxon>Eukaryota</taxon>
        <taxon>Metazoa</taxon>
        <taxon>Chordata</taxon>
        <taxon>Craniata</taxon>
        <taxon>Vertebrata</taxon>
        <taxon>Euteleostomi</taxon>
        <taxon>Actinopterygii</taxon>
        <taxon>Neopterygii</taxon>
        <taxon>Teleostei</taxon>
        <taxon>Neoteleostei</taxon>
        <taxon>Acanthomorphata</taxon>
        <taxon>Anabantaria</taxon>
        <taxon>Anabantiformes</taxon>
        <taxon>Channoidei</taxon>
        <taxon>Channidae</taxon>
        <taxon>Channa</taxon>
    </lineage>
</organism>
<evidence type="ECO:0000313" key="2">
    <source>
        <dbReference type="EMBL" id="KAK2837962.1"/>
    </source>
</evidence>
<evidence type="ECO:0000313" key="3">
    <source>
        <dbReference type="Proteomes" id="UP001187415"/>
    </source>
</evidence>
<dbReference type="Proteomes" id="UP001187415">
    <property type="component" value="Unassembled WGS sequence"/>
</dbReference>
<accession>A0AA88MK47</accession>
<dbReference type="EMBL" id="JAUPFM010000011">
    <property type="protein sequence ID" value="KAK2837962.1"/>
    <property type="molecule type" value="Genomic_DNA"/>
</dbReference>
<keyword evidence="3" id="KW-1185">Reference proteome</keyword>
<name>A0AA88MK47_CHASR</name>
<feature type="compositionally biased region" description="Polar residues" evidence="1">
    <location>
        <begin position="62"/>
        <end position="74"/>
    </location>
</feature>
<reference evidence="2" key="1">
    <citation type="submission" date="2023-07" db="EMBL/GenBank/DDBJ databases">
        <title>Chromosome-level Genome Assembly of Striped Snakehead (Channa striata).</title>
        <authorList>
            <person name="Liu H."/>
        </authorList>
    </citation>
    <scope>NUCLEOTIDE SEQUENCE</scope>
    <source>
        <strain evidence="2">Gz</strain>
        <tissue evidence="2">Muscle</tissue>
    </source>
</reference>
<gene>
    <name evidence="2" type="ORF">Q5P01_015174</name>
</gene>
<sequence length="85" mass="9651">MPELISMVNSDVPWQLCFFFTPASSDHHKTFTPAPASCCDNGHDERYIIRSDPLAHMPEDSQVGQTRSTRNQQDFGAETRDETHL</sequence>
<protein>
    <submittedName>
        <fullName evidence="2">Uncharacterized protein</fullName>
    </submittedName>
</protein>